<evidence type="ECO:0000256" key="4">
    <source>
        <dbReference type="PROSITE-ProRule" id="PRU00433"/>
    </source>
</evidence>
<evidence type="ECO:0000256" key="2">
    <source>
        <dbReference type="ARBA" id="ARBA00022723"/>
    </source>
</evidence>
<dbReference type="Pfam" id="PF00034">
    <property type="entry name" value="Cytochrom_C"/>
    <property type="match status" value="1"/>
</dbReference>
<evidence type="ECO:0000259" key="6">
    <source>
        <dbReference type="PROSITE" id="PS51007"/>
    </source>
</evidence>
<dbReference type="Gene3D" id="1.10.760.10">
    <property type="entry name" value="Cytochrome c-like domain"/>
    <property type="match status" value="1"/>
</dbReference>
<dbReference type="AlphaFoldDB" id="A0A643FFW0"/>
<dbReference type="InterPro" id="IPR009056">
    <property type="entry name" value="Cyt_c-like_dom"/>
</dbReference>
<feature type="chain" id="PRO_5025019326" evidence="5">
    <location>
        <begin position="23"/>
        <end position="129"/>
    </location>
</feature>
<dbReference type="InterPro" id="IPR036909">
    <property type="entry name" value="Cyt_c-like_dom_sf"/>
</dbReference>
<evidence type="ECO:0000256" key="1">
    <source>
        <dbReference type="ARBA" id="ARBA00022617"/>
    </source>
</evidence>
<organism evidence="7 8">
    <name type="scientific">Ideonella dechloratans</name>
    <dbReference type="NCBI Taxonomy" id="36863"/>
    <lineage>
        <taxon>Bacteria</taxon>
        <taxon>Pseudomonadati</taxon>
        <taxon>Pseudomonadota</taxon>
        <taxon>Betaproteobacteria</taxon>
        <taxon>Burkholderiales</taxon>
        <taxon>Sphaerotilaceae</taxon>
        <taxon>Ideonella</taxon>
    </lineage>
</organism>
<evidence type="ECO:0000313" key="7">
    <source>
        <dbReference type="EMBL" id="KAB0583403.1"/>
    </source>
</evidence>
<dbReference type="RefSeq" id="WP_151123630.1">
    <property type="nucleotide sequence ID" value="NZ_CP088081.1"/>
</dbReference>
<keyword evidence="2 4" id="KW-0479">Metal-binding</keyword>
<evidence type="ECO:0000256" key="3">
    <source>
        <dbReference type="ARBA" id="ARBA00023004"/>
    </source>
</evidence>
<reference evidence="7 8" key="1">
    <citation type="submission" date="2019-09" db="EMBL/GenBank/DDBJ databases">
        <title>Draft genome sequences of 48 bacterial type strains from the CCUG.</title>
        <authorList>
            <person name="Tunovic T."/>
            <person name="Pineiro-Iglesias B."/>
            <person name="Unosson C."/>
            <person name="Inganas E."/>
            <person name="Ohlen M."/>
            <person name="Cardew S."/>
            <person name="Jensie-Markopoulos S."/>
            <person name="Salva-Serra F."/>
            <person name="Jaen-Luchoro D."/>
            <person name="Karlsson R."/>
            <person name="Svensson-Stadler L."/>
            <person name="Chun J."/>
            <person name="Moore E."/>
        </authorList>
    </citation>
    <scope>NUCLEOTIDE SEQUENCE [LARGE SCALE GENOMIC DNA]</scope>
    <source>
        <strain evidence="7 8">CCUG 30977</strain>
    </source>
</reference>
<protein>
    <submittedName>
        <fullName evidence="7">C-type cytochrome</fullName>
    </submittedName>
</protein>
<accession>A0A643FFW0</accession>
<dbReference type="SUPFAM" id="SSF46626">
    <property type="entry name" value="Cytochrome c"/>
    <property type="match status" value="1"/>
</dbReference>
<proteinExistence type="predicted"/>
<dbReference type="Proteomes" id="UP000430120">
    <property type="component" value="Unassembled WGS sequence"/>
</dbReference>
<dbReference type="OrthoDB" id="9811281at2"/>
<dbReference type="EMBL" id="VZPB01000014">
    <property type="protein sequence ID" value="KAB0583403.1"/>
    <property type="molecule type" value="Genomic_DNA"/>
</dbReference>
<dbReference type="GO" id="GO:0009055">
    <property type="term" value="F:electron transfer activity"/>
    <property type="evidence" value="ECO:0007669"/>
    <property type="project" value="InterPro"/>
</dbReference>
<sequence>MTRTLLLLAAALPVALAQPALAANDNDAVMKALASKSGCFTCHHIEPGSKGPNGMAPVGPDWQDVADKYRGNPDAVDALTHTVMTGSNPYASHWKGRVSGLAMPPNAVAVTEADARRLVQWILSMPPKQ</sequence>
<evidence type="ECO:0000256" key="5">
    <source>
        <dbReference type="SAM" id="SignalP"/>
    </source>
</evidence>
<dbReference type="PROSITE" id="PS51007">
    <property type="entry name" value="CYTC"/>
    <property type="match status" value="1"/>
</dbReference>
<keyword evidence="3 4" id="KW-0408">Iron</keyword>
<gene>
    <name evidence="7" type="ORF">F7Q92_07890</name>
</gene>
<keyword evidence="1 4" id="KW-0349">Heme</keyword>
<dbReference type="GO" id="GO:0046872">
    <property type="term" value="F:metal ion binding"/>
    <property type="evidence" value="ECO:0007669"/>
    <property type="project" value="UniProtKB-KW"/>
</dbReference>
<keyword evidence="8" id="KW-1185">Reference proteome</keyword>
<name>A0A643FFW0_IDEDE</name>
<feature type="domain" description="Cytochrome c" evidence="6">
    <location>
        <begin position="26"/>
        <end position="126"/>
    </location>
</feature>
<dbReference type="GO" id="GO:0020037">
    <property type="term" value="F:heme binding"/>
    <property type="evidence" value="ECO:0007669"/>
    <property type="project" value="InterPro"/>
</dbReference>
<evidence type="ECO:0000313" key="8">
    <source>
        <dbReference type="Proteomes" id="UP000430120"/>
    </source>
</evidence>
<feature type="signal peptide" evidence="5">
    <location>
        <begin position="1"/>
        <end position="22"/>
    </location>
</feature>
<comment type="caution">
    <text evidence="7">The sequence shown here is derived from an EMBL/GenBank/DDBJ whole genome shotgun (WGS) entry which is preliminary data.</text>
</comment>
<keyword evidence="5" id="KW-0732">Signal</keyword>